<feature type="transmembrane region" description="Helical" evidence="2">
    <location>
        <begin position="159"/>
        <end position="187"/>
    </location>
</feature>
<keyword evidence="2" id="KW-0812">Transmembrane</keyword>
<dbReference type="Proteomes" id="UP001165041">
    <property type="component" value="Unassembled WGS sequence"/>
</dbReference>
<proteinExistence type="predicted"/>
<keyword evidence="2" id="KW-1133">Transmembrane helix</keyword>
<dbReference type="RefSeq" id="WP_285737387.1">
    <property type="nucleotide sequence ID" value="NZ_BSSA01000013.1"/>
</dbReference>
<feature type="transmembrane region" description="Helical" evidence="2">
    <location>
        <begin position="193"/>
        <end position="218"/>
    </location>
</feature>
<feature type="transmembrane region" description="Helical" evidence="2">
    <location>
        <begin position="76"/>
        <end position="95"/>
    </location>
</feature>
<reference evidence="4" key="1">
    <citation type="submission" date="2023-02" db="EMBL/GenBank/DDBJ databases">
        <title>Kitasatospora phosalacinea NBRC 14627.</title>
        <authorList>
            <person name="Ichikawa N."/>
            <person name="Sato H."/>
            <person name="Tonouchi N."/>
        </authorList>
    </citation>
    <scope>NUCLEOTIDE SEQUENCE</scope>
    <source>
        <strain evidence="4">NBRC 14627</strain>
    </source>
</reference>
<dbReference type="Pfam" id="PF10110">
    <property type="entry name" value="GPDPase_memb"/>
    <property type="match status" value="1"/>
</dbReference>
<evidence type="ECO:0000313" key="4">
    <source>
        <dbReference type="EMBL" id="GLW71626.1"/>
    </source>
</evidence>
<keyword evidence="2" id="KW-0472">Membrane</keyword>
<evidence type="ECO:0000313" key="5">
    <source>
        <dbReference type="Proteomes" id="UP001165041"/>
    </source>
</evidence>
<feature type="domain" description="Glycerophosphoryl diester phosphodiesterase membrane" evidence="3">
    <location>
        <begin position="195"/>
        <end position="266"/>
    </location>
</feature>
<sequence>MTETPGWTSPGSPEAPPGPTGTGHSAPTPPPAAPAAPLPPQSAPTGPGIGLIPLRPLGFGELMDGTFALVRRNWRAAFGLTLALAAVLELLQAGIDWWIHTSGSRTDAVLSNNYLAPLALFFGVLASGLLAPVVSNGLLGRDTPLAEAWARVRGQLGRLIGLCLLLAAIGIGSLALAIVPLALLAFATDLPGLLALLLLTVPPVIWLSIRLTLAVPALMLEKQPVLGALKRSWRLTRGAWWRIFGLTLVFRICLTVVATVLAGPGEIVAMVLGGTPGNGAAGDGPAAISIAAVAVCGIVARTVTIPLEGALQTLIYADQRIRREALDLELAHAAGLPGYARPAAAAPSGA</sequence>
<accession>A0A9W6V1F6</accession>
<gene>
    <name evidence="4" type="ORF">Kpho02_39250</name>
</gene>
<dbReference type="InterPro" id="IPR018476">
    <property type="entry name" value="GlyceroP-diester-Pdiesterase_M"/>
</dbReference>
<evidence type="ECO:0000256" key="2">
    <source>
        <dbReference type="SAM" id="Phobius"/>
    </source>
</evidence>
<comment type="caution">
    <text evidence="4">The sequence shown here is derived from an EMBL/GenBank/DDBJ whole genome shotgun (WGS) entry which is preliminary data.</text>
</comment>
<evidence type="ECO:0000259" key="3">
    <source>
        <dbReference type="Pfam" id="PF10110"/>
    </source>
</evidence>
<dbReference type="AlphaFoldDB" id="A0A9W6V1F6"/>
<organism evidence="4 5">
    <name type="scientific">Kitasatospora phosalacinea</name>
    <dbReference type="NCBI Taxonomy" id="2065"/>
    <lineage>
        <taxon>Bacteria</taxon>
        <taxon>Bacillati</taxon>
        <taxon>Actinomycetota</taxon>
        <taxon>Actinomycetes</taxon>
        <taxon>Kitasatosporales</taxon>
        <taxon>Streptomycetaceae</taxon>
        <taxon>Kitasatospora</taxon>
    </lineage>
</organism>
<feature type="transmembrane region" description="Helical" evidence="2">
    <location>
        <begin position="115"/>
        <end position="139"/>
    </location>
</feature>
<feature type="compositionally biased region" description="Polar residues" evidence="1">
    <location>
        <begin position="1"/>
        <end position="11"/>
    </location>
</feature>
<protein>
    <recommendedName>
        <fullName evidence="3">Glycerophosphoryl diester phosphodiesterase membrane domain-containing protein</fullName>
    </recommendedName>
</protein>
<name>A0A9W6V1F6_9ACTN</name>
<feature type="region of interest" description="Disordered" evidence="1">
    <location>
        <begin position="1"/>
        <end position="47"/>
    </location>
</feature>
<feature type="transmembrane region" description="Helical" evidence="2">
    <location>
        <begin position="239"/>
        <end position="264"/>
    </location>
</feature>
<evidence type="ECO:0000256" key="1">
    <source>
        <dbReference type="SAM" id="MobiDB-lite"/>
    </source>
</evidence>
<dbReference type="EMBL" id="BSSA01000013">
    <property type="protein sequence ID" value="GLW71626.1"/>
    <property type="molecule type" value="Genomic_DNA"/>
</dbReference>
<feature type="compositionally biased region" description="Pro residues" evidence="1">
    <location>
        <begin position="27"/>
        <end position="42"/>
    </location>
</feature>